<dbReference type="Proteomes" id="UP000199026">
    <property type="component" value="Unassembled WGS sequence"/>
</dbReference>
<dbReference type="InterPro" id="IPR021409">
    <property type="entry name" value="DUF3047"/>
</dbReference>
<dbReference type="Pfam" id="PF11249">
    <property type="entry name" value="DUF3047"/>
    <property type="match status" value="1"/>
</dbReference>
<dbReference type="RefSeq" id="WP_089888162.1">
    <property type="nucleotide sequence ID" value="NZ_CALJFH010000011.1"/>
</dbReference>
<keyword evidence="1" id="KW-0732">Signal</keyword>
<dbReference type="AlphaFoldDB" id="A0A1H3I7G4"/>
<sequence>MRQTLKCCLIFSFVLALPVTASAEAVSFDAGWKHQKFSLFSKNDYGYGGRSLSIGSEGSVSLIYKPLPEAQWGSTSAAWSWAVERSVPATDLRNKGGDDRNIALYAVFMPRAEATRLKGASVAKLLSNDQVRVLVYVWGGSHKRGASLASPYLGARGKTVVLRGAGTGAHNENVDFAADYKRAFGGAPEALVGFAVSADSDDTDSTIVAKMSGLTVK</sequence>
<feature type="signal peptide" evidence="1">
    <location>
        <begin position="1"/>
        <end position="23"/>
    </location>
</feature>
<dbReference type="OrthoDB" id="8443660at2"/>
<organism evidence="2 3">
    <name type="scientific">Lentibacter algarum</name>
    <dbReference type="NCBI Taxonomy" id="576131"/>
    <lineage>
        <taxon>Bacteria</taxon>
        <taxon>Pseudomonadati</taxon>
        <taxon>Pseudomonadota</taxon>
        <taxon>Alphaproteobacteria</taxon>
        <taxon>Rhodobacterales</taxon>
        <taxon>Roseobacteraceae</taxon>
        <taxon>Lentibacter</taxon>
    </lineage>
</organism>
<reference evidence="2 3" key="1">
    <citation type="submission" date="2016-10" db="EMBL/GenBank/DDBJ databases">
        <authorList>
            <person name="de Groot N.N."/>
        </authorList>
    </citation>
    <scope>NUCLEOTIDE SEQUENCE [LARGE SCALE GENOMIC DNA]</scope>
    <source>
        <strain evidence="2 3">DSM 24677</strain>
    </source>
</reference>
<feature type="chain" id="PRO_5011558541" description="DUF3047 domain-containing protein" evidence="1">
    <location>
        <begin position="24"/>
        <end position="217"/>
    </location>
</feature>
<evidence type="ECO:0008006" key="4">
    <source>
        <dbReference type="Google" id="ProtNLM"/>
    </source>
</evidence>
<accession>A0A1H3I7G4</accession>
<gene>
    <name evidence="2" type="ORF">SAMN05444486_101898</name>
</gene>
<dbReference type="GeneID" id="78123684"/>
<dbReference type="EMBL" id="FNPR01000001">
    <property type="protein sequence ID" value="SDY23395.1"/>
    <property type="molecule type" value="Genomic_DNA"/>
</dbReference>
<evidence type="ECO:0000313" key="2">
    <source>
        <dbReference type="EMBL" id="SDY23395.1"/>
    </source>
</evidence>
<dbReference type="STRING" id="576131.SAMN05444486_101898"/>
<name>A0A1H3I7G4_9RHOB</name>
<proteinExistence type="predicted"/>
<keyword evidence="3" id="KW-1185">Reference proteome</keyword>
<evidence type="ECO:0000313" key="3">
    <source>
        <dbReference type="Proteomes" id="UP000199026"/>
    </source>
</evidence>
<protein>
    <recommendedName>
        <fullName evidence="4">DUF3047 domain-containing protein</fullName>
    </recommendedName>
</protein>
<evidence type="ECO:0000256" key="1">
    <source>
        <dbReference type="SAM" id="SignalP"/>
    </source>
</evidence>